<feature type="transmembrane region" description="Helical" evidence="1">
    <location>
        <begin position="20"/>
        <end position="40"/>
    </location>
</feature>
<organism evidence="2 3">
    <name type="scientific">Sulfurimonas gotlandica (strain DSM 19862 / JCM 16533 / GD1)</name>
    <dbReference type="NCBI Taxonomy" id="929558"/>
    <lineage>
        <taxon>Bacteria</taxon>
        <taxon>Pseudomonadati</taxon>
        <taxon>Campylobacterota</taxon>
        <taxon>Epsilonproteobacteria</taxon>
        <taxon>Campylobacterales</taxon>
        <taxon>Sulfurimonadaceae</taxon>
        <taxon>Sulfurimonas</taxon>
    </lineage>
</organism>
<evidence type="ECO:0000313" key="2">
    <source>
        <dbReference type="EMBL" id="EHP31053.1"/>
    </source>
</evidence>
<dbReference type="EMBL" id="AFRZ01000001">
    <property type="protein sequence ID" value="EHP31053.1"/>
    <property type="molecule type" value="Genomic_DNA"/>
</dbReference>
<protein>
    <submittedName>
        <fullName evidence="2">Uncharacterized protein</fullName>
    </submittedName>
</protein>
<reference evidence="2 3" key="1">
    <citation type="journal article" date="2012" name="Proc. Natl. Acad. Sci. U.S.A.">
        <title>Genome and physiology of a model Epsilonproteobacterium responsible for sulfide detoxification in marine oxygen depletion zones.</title>
        <authorList>
            <person name="Grote J."/>
            <person name="Schott T."/>
            <person name="Bruckner C.G."/>
            <person name="Glockner F.O."/>
            <person name="Jost G."/>
            <person name="Teeling H."/>
            <person name="Labrenz M."/>
            <person name="Jurgens K."/>
        </authorList>
    </citation>
    <scope>NUCLEOTIDE SEQUENCE [LARGE SCALE GENOMIC DNA]</scope>
    <source>
        <strain evidence="2 3">GD1</strain>
    </source>
</reference>
<dbReference type="Proteomes" id="UP000006431">
    <property type="component" value="Unassembled WGS sequence"/>
</dbReference>
<dbReference type="RefSeq" id="WP_008339651.1">
    <property type="nucleotide sequence ID" value="NZ_AFRZ01000001.1"/>
</dbReference>
<proteinExistence type="predicted"/>
<sequence>MNKILKIIIKLFNVSLRFIVFLPIIIIISIISTSLFNIFFQNKHYKLKEDINEEDTKEIKDKWLSSANKYNVIEEYKNTYLETLEYFSRFEKEVIFDKEKNNPQYKNIQYIFHIISLAKEAIKHLEEVTADDKKVAYFESNKNSSIDDLIQHYINKLEAKNEDKISTKAARNEIRLRKFIIKLKKHNTLFMNFYLMLFTIYPISNLNIKKEDKDYIEALEDIYEFVRIGHATRSQIHKSVAIQIYKLYEDNISKINLPEYTTDTELKNQIGKLIDFIFQTEKPYKNFNNIEQEGYVKNIVYTFPVFECDNYLSKRQVRRFKFYFSTKNSLVPKYIPKFIRKVALDKTLKEPLSFYQKSVFVTLFGLFRKKI</sequence>
<evidence type="ECO:0000256" key="1">
    <source>
        <dbReference type="SAM" id="Phobius"/>
    </source>
</evidence>
<dbReference type="AlphaFoldDB" id="B6BNI1"/>
<evidence type="ECO:0000313" key="3">
    <source>
        <dbReference type="Proteomes" id="UP000006431"/>
    </source>
</evidence>
<keyword evidence="1" id="KW-0472">Membrane</keyword>
<keyword evidence="1" id="KW-0812">Transmembrane</keyword>
<dbReference type="STRING" id="929558.SMGD1_2531"/>
<dbReference type="PATRIC" id="fig|929558.5.peg.2520"/>
<accession>B6BNI1</accession>
<name>B6BNI1_SULGG</name>
<keyword evidence="1" id="KW-1133">Transmembrane helix</keyword>
<dbReference type="HOGENOM" id="CLU_745816_0_0_7"/>
<comment type="caution">
    <text evidence="2">The sequence shown here is derived from an EMBL/GenBank/DDBJ whole genome shotgun (WGS) entry which is preliminary data.</text>
</comment>
<keyword evidence="3" id="KW-1185">Reference proteome</keyword>
<accession>H1FZP6</accession>
<gene>
    <name evidence="2" type="ORF">SMGD1_2531</name>
</gene>